<dbReference type="SUPFAM" id="SSF49265">
    <property type="entry name" value="Fibronectin type III"/>
    <property type="match status" value="1"/>
</dbReference>
<proteinExistence type="predicted"/>
<feature type="compositionally biased region" description="Basic and acidic residues" evidence="1">
    <location>
        <begin position="228"/>
        <end position="239"/>
    </location>
</feature>
<comment type="caution">
    <text evidence="4">The sequence shown here is derived from an EMBL/GenBank/DDBJ whole genome shotgun (WGS) entry which is preliminary data.</text>
</comment>
<dbReference type="OrthoDB" id="5982258at2759"/>
<evidence type="ECO:0000256" key="1">
    <source>
        <dbReference type="SAM" id="MobiDB-lite"/>
    </source>
</evidence>
<keyword evidence="2" id="KW-1133">Transmembrane helix</keyword>
<dbReference type="PROSITE" id="PS50853">
    <property type="entry name" value="FN3"/>
    <property type="match status" value="1"/>
</dbReference>
<dbReference type="Proteomes" id="UP000887013">
    <property type="component" value="Unassembled WGS sequence"/>
</dbReference>
<accession>A0A8X6US42</accession>
<gene>
    <name evidence="4" type="primary">DSCAM_7</name>
    <name evidence="4" type="ORF">NPIL_382021</name>
</gene>
<organism evidence="4 5">
    <name type="scientific">Nephila pilipes</name>
    <name type="common">Giant wood spider</name>
    <name type="synonym">Nephila maculata</name>
    <dbReference type="NCBI Taxonomy" id="299642"/>
    <lineage>
        <taxon>Eukaryota</taxon>
        <taxon>Metazoa</taxon>
        <taxon>Ecdysozoa</taxon>
        <taxon>Arthropoda</taxon>
        <taxon>Chelicerata</taxon>
        <taxon>Arachnida</taxon>
        <taxon>Araneae</taxon>
        <taxon>Araneomorphae</taxon>
        <taxon>Entelegynae</taxon>
        <taxon>Araneoidea</taxon>
        <taxon>Nephilidae</taxon>
        <taxon>Nephila</taxon>
    </lineage>
</organism>
<dbReference type="Pfam" id="PF00041">
    <property type="entry name" value="fn3"/>
    <property type="match status" value="1"/>
</dbReference>
<sequence>LPSPPIVFVVATSENSIKIQWRSTDTKSQLSGHAIHYRKKGEGWQRVAVTSPHENSYTLTGLHAGAFYQLYVTANSDFGEGDPSDVVTVKTYAENNNVVLMAGAKEPPLMMDMSLLIPVAASLLAVTLVIVVVCIWVLKAKSRRDLERAIQEDKRYIYAAASQRYVDIDKTRSLPAYHDPALIHFPQPYATVLMGDDGSEGGDPNEMKSFLPQNMKDRPLPKPGTMKKQRDSHIYDSPQ</sequence>
<dbReference type="EMBL" id="BMAW01132750">
    <property type="protein sequence ID" value="GFU44724.1"/>
    <property type="molecule type" value="Genomic_DNA"/>
</dbReference>
<protein>
    <submittedName>
        <fullName evidence="4">Down syndrome cell adhesion molecule</fullName>
    </submittedName>
</protein>
<feature type="non-terminal residue" evidence="4">
    <location>
        <position position="1"/>
    </location>
</feature>
<reference evidence="4" key="1">
    <citation type="submission" date="2020-08" db="EMBL/GenBank/DDBJ databases">
        <title>Multicomponent nature underlies the extraordinary mechanical properties of spider dragline silk.</title>
        <authorList>
            <person name="Kono N."/>
            <person name="Nakamura H."/>
            <person name="Mori M."/>
            <person name="Yoshida Y."/>
            <person name="Ohtoshi R."/>
            <person name="Malay A.D."/>
            <person name="Moran D.A.P."/>
            <person name="Tomita M."/>
            <person name="Numata K."/>
            <person name="Arakawa K."/>
        </authorList>
    </citation>
    <scope>NUCLEOTIDE SEQUENCE</scope>
</reference>
<feature type="domain" description="Fibronectin type-III" evidence="3">
    <location>
        <begin position="1"/>
        <end position="94"/>
    </location>
</feature>
<keyword evidence="5" id="KW-1185">Reference proteome</keyword>
<evidence type="ECO:0000256" key="2">
    <source>
        <dbReference type="SAM" id="Phobius"/>
    </source>
</evidence>
<dbReference type="SMART" id="SM00060">
    <property type="entry name" value="FN3"/>
    <property type="match status" value="1"/>
</dbReference>
<feature type="region of interest" description="Disordered" evidence="1">
    <location>
        <begin position="194"/>
        <end position="239"/>
    </location>
</feature>
<evidence type="ECO:0000313" key="4">
    <source>
        <dbReference type="EMBL" id="GFU44724.1"/>
    </source>
</evidence>
<feature type="transmembrane region" description="Helical" evidence="2">
    <location>
        <begin position="115"/>
        <end position="138"/>
    </location>
</feature>
<keyword evidence="2" id="KW-0812">Transmembrane</keyword>
<evidence type="ECO:0000313" key="5">
    <source>
        <dbReference type="Proteomes" id="UP000887013"/>
    </source>
</evidence>
<dbReference type="AlphaFoldDB" id="A0A8X6US42"/>
<keyword evidence="2" id="KW-0472">Membrane</keyword>
<evidence type="ECO:0000259" key="3">
    <source>
        <dbReference type="PROSITE" id="PS50853"/>
    </source>
</evidence>
<dbReference type="InterPro" id="IPR013783">
    <property type="entry name" value="Ig-like_fold"/>
</dbReference>
<dbReference type="InterPro" id="IPR003961">
    <property type="entry name" value="FN3_dom"/>
</dbReference>
<dbReference type="Gene3D" id="2.60.40.10">
    <property type="entry name" value="Immunoglobulins"/>
    <property type="match status" value="1"/>
</dbReference>
<dbReference type="InterPro" id="IPR036116">
    <property type="entry name" value="FN3_sf"/>
</dbReference>
<name>A0A8X6US42_NEPPI</name>
<dbReference type="CDD" id="cd00063">
    <property type="entry name" value="FN3"/>
    <property type="match status" value="1"/>
</dbReference>